<reference evidence="2" key="1">
    <citation type="journal article" date="2022" name="J Environ Chem Eng">
        <title>Biodegradation of petroleum oil using a constructed nonpathogenic and heavy metal-tolerant bacterial consortium isolated from marine sponges.</title>
        <authorList>
            <person name="Dechsakulwatana C."/>
            <person name="Rungsihiranrut A."/>
            <person name="Muangchinda C."/>
            <person name="Ningthoujam R."/>
            <person name="Klankeo P."/>
            <person name="Pinyakong O."/>
        </authorList>
    </citation>
    <scope>NUCLEOTIDE SEQUENCE</scope>
    <source>
        <strain evidence="2">TL01-2</strain>
    </source>
</reference>
<proteinExistence type="predicted"/>
<name>A0AAX6NCN2_PRIAR</name>
<dbReference type="Proteomes" id="UP001269400">
    <property type="component" value="Unassembled WGS sequence"/>
</dbReference>
<protein>
    <recommendedName>
        <fullName evidence="4">EXPERA domain-containing protein</fullName>
    </recommendedName>
</protein>
<organism evidence="2 3">
    <name type="scientific">Priestia aryabhattai</name>
    <name type="common">Bacillus aryabhattai</name>
    <dbReference type="NCBI Taxonomy" id="412384"/>
    <lineage>
        <taxon>Bacteria</taxon>
        <taxon>Bacillati</taxon>
        <taxon>Bacillota</taxon>
        <taxon>Bacilli</taxon>
        <taxon>Bacillales</taxon>
        <taxon>Bacillaceae</taxon>
        <taxon>Priestia</taxon>
    </lineage>
</organism>
<feature type="transmembrane region" description="Helical" evidence="1">
    <location>
        <begin position="94"/>
        <end position="113"/>
    </location>
</feature>
<dbReference type="EMBL" id="JAPTGD010000002">
    <property type="protein sequence ID" value="MDU9693430.1"/>
    <property type="molecule type" value="Genomic_DNA"/>
</dbReference>
<keyword evidence="1" id="KW-0472">Membrane</keyword>
<keyword evidence="1" id="KW-1133">Transmembrane helix</keyword>
<evidence type="ECO:0000256" key="1">
    <source>
        <dbReference type="SAM" id="Phobius"/>
    </source>
</evidence>
<gene>
    <name evidence="2" type="ORF">O0Q50_19845</name>
</gene>
<feature type="transmembrane region" description="Helical" evidence="1">
    <location>
        <begin position="125"/>
        <end position="143"/>
    </location>
</feature>
<evidence type="ECO:0008006" key="4">
    <source>
        <dbReference type="Google" id="ProtNLM"/>
    </source>
</evidence>
<sequence length="148" mass="17792">MIGLILAITVFNLLLFIFKVKLPKQHIAHIWMFTAAFQATFDFYVDIKYQGYWYFSKSVDWASLPTYLVLVQPVNVLFLNFYPFQACKRKKIKYVLCWEVALLSYEIITLLPAPWGYFHYGWWNIYYSALINPLLLYILVTYYKHFIK</sequence>
<keyword evidence="1" id="KW-0812">Transmembrane</keyword>
<feature type="transmembrane region" description="Helical" evidence="1">
    <location>
        <begin position="64"/>
        <end position="82"/>
    </location>
</feature>
<dbReference type="RefSeq" id="WP_316910657.1">
    <property type="nucleotide sequence ID" value="NZ_JAPTGD010000002.1"/>
</dbReference>
<dbReference type="AlphaFoldDB" id="A0AAX6NCN2"/>
<accession>A0AAX6NCN2</accession>
<reference evidence="2" key="2">
    <citation type="submission" date="2022-12" db="EMBL/GenBank/DDBJ databases">
        <authorList>
            <person name="Dechsakulwatana C."/>
            <person name="Rungsihiranrut A."/>
            <person name="Muangchinda C."/>
            <person name="Ningthoujam R."/>
            <person name="Klankeo P."/>
            <person name="Pinyakong O."/>
        </authorList>
    </citation>
    <scope>NUCLEOTIDE SEQUENCE</scope>
    <source>
        <strain evidence="2">TL01-2</strain>
    </source>
</reference>
<comment type="caution">
    <text evidence="2">The sequence shown here is derived from an EMBL/GenBank/DDBJ whole genome shotgun (WGS) entry which is preliminary data.</text>
</comment>
<evidence type="ECO:0000313" key="3">
    <source>
        <dbReference type="Proteomes" id="UP001269400"/>
    </source>
</evidence>
<evidence type="ECO:0000313" key="2">
    <source>
        <dbReference type="EMBL" id="MDU9693430.1"/>
    </source>
</evidence>